<protein>
    <submittedName>
        <fullName evidence="3">Uncharacterized protein</fullName>
    </submittedName>
</protein>
<keyword evidence="2" id="KW-0812">Transmembrane</keyword>
<dbReference type="EMBL" id="VNJK01000005">
    <property type="protein sequence ID" value="TVX86805.1"/>
    <property type="molecule type" value="Genomic_DNA"/>
</dbReference>
<evidence type="ECO:0000256" key="2">
    <source>
        <dbReference type="SAM" id="Phobius"/>
    </source>
</evidence>
<evidence type="ECO:0000256" key="1">
    <source>
        <dbReference type="SAM" id="MobiDB-lite"/>
    </source>
</evidence>
<dbReference type="Proteomes" id="UP000318102">
    <property type="component" value="Unassembled WGS sequence"/>
</dbReference>
<feature type="region of interest" description="Disordered" evidence="1">
    <location>
        <begin position="34"/>
        <end position="91"/>
    </location>
</feature>
<dbReference type="AlphaFoldDB" id="A0A559IGK5"/>
<dbReference type="RefSeq" id="WP_144994408.1">
    <property type="nucleotide sequence ID" value="NZ_VNJK01000005.1"/>
</dbReference>
<organism evidence="3 4">
    <name type="scientific">Paenibacillus agilis</name>
    <dbReference type="NCBI Taxonomy" id="3020863"/>
    <lineage>
        <taxon>Bacteria</taxon>
        <taxon>Bacillati</taxon>
        <taxon>Bacillota</taxon>
        <taxon>Bacilli</taxon>
        <taxon>Bacillales</taxon>
        <taxon>Paenibacillaceae</taxon>
        <taxon>Paenibacillus</taxon>
    </lineage>
</organism>
<evidence type="ECO:0000313" key="4">
    <source>
        <dbReference type="Proteomes" id="UP000318102"/>
    </source>
</evidence>
<feature type="transmembrane region" description="Helical" evidence="2">
    <location>
        <begin position="6"/>
        <end position="25"/>
    </location>
</feature>
<reference evidence="3 4" key="1">
    <citation type="submission" date="2019-07" db="EMBL/GenBank/DDBJ databases">
        <authorList>
            <person name="Kim J."/>
        </authorList>
    </citation>
    <scope>NUCLEOTIDE SEQUENCE [LARGE SCALE GENOMIC DNA]</scope>
    <source>
        <strain evidence="3 4">N4</strain>
    </source>
</reference>
<gene>
    <name evidence="3" type="ORF">FPZ44_23070</name>
</gene>
<comment type="caution">
    <text evidence="3">The sequence shown here is derived from an EMBL/GenBank/DDBJ whole genome shotgun (WGS) entry which is preliminary data.</text>
</comment>
<sequence length="238" mass="26307">MRKALFGMVIATLVVLNVLVVTVIMKQINDASSAKVEATSAQSDSKKESNKSTADPSADTVKEKKNETQEIEEAIEQQREESNSNDYETDETGTISGVITWQYNDVIGTKPDVGAKIVLLKPNPKEKYNVPLLAGSSTGELVHGNGVYEAKADGYGNYIINDIPVGEYIYIINSHKTTSEFDNKLPKADSDLIKQLLTEEQIKDTVTFLEIFNYKIGKVEIKNGKTTTISHDFGYTHH</sequence>
<dbReference type="OrthoDB" id="2938283at2"/>
<evidence type="ECO:0000313" key="3">
    <source>
        <dbReference type="EMBL" id="TVX86805.1"/>
    </source>
</evidence>
<accession>A0A559IGK5</accession>
<keyword evidence="2" id="KW-0472">Membrane</keyword>
<name>A0A559IGK5_9BACL</name>
<keyword evidence="2" id="KW-1133">Transmembrane helix</keyword>
<proteinExistence type="predicted"/>
<keyword evidence="4" id="KW-1185">Reference proteome</keyword>